<dbReference type="OrthoDB" id="1451161at2"/>
<keyword evidence="2" id="KW-1185">Reference proteome</keyword>
<reference evidence="1 2" key="1">
    <citation type="submission" date="2019-08" db="EMBL/GenBank/DDBJ databases">
        <title>Genomes of Antarctic Bizionia species.</title>
        <authorList>
            <person name="Bowman J.P."/>
        </authorList>
    </citation>
    <scope>NUCLEOTIDE SEQUENCE [LARGE SCALE GENOMIC DNA]</scope>
    <source>
        <strain evidence="1 2">APA-1</strain>
    </source>
</reference>
<dbReference type="AlphaFoldDB" id="A0A5D0R1J6"/>
<gene>
    <name evidence="1" type="ORF">ES675_00030</name>
</gene>
<accession>A0A5D0R1J6</accession>
<evidence type="ECO:0000313" key="2">
    <source>
        <dbReference type="Proteomes" id="UP000324358"/>
    </source>
</evidence>
<sequence length="63" mass="7309">MPYERTFTVLLTKNPPPGTWCFEMVGRTFQVVDRGDWYLLTQDINKPAGDKRCLVKSFVSIIK</sequence>
<dbReference type="Proteomes" id="UP000324358">
    <property type="component" value="Unassembled WGS sequence"/>
</dbReference>
<comment type="caution">
    <text evidence="1">The sequence shown here is derived from an EMBL/GenBank/DDBJ whole genome shotgun (WGS) entry which is preliminary data.</text>
</comment>
<evidence type="ECO:0000313" key="1">
    <source>
        <dbReference type="EMBL" id="TYB74568.1"/>
    </source>
</evidence>
<organism evidence="1 2">
    <name type="scientific">Bizionia algoritergicola</name>
    <dbReference type="NCBI Taxonomy" id="291187"/>
    <lineage>
        <taxon>Bacteria</taxon>
        <taxon>Pseudomonadati</taxon>
        <taxon>Bacteroidota</taxon>
        <taxon>Flavobacteriia</taxon>
        <taxon>Flavobacteriales</taxon>
        <taxon>Flavobacteriaceae</taxon>
        <taxon>Bizionia</taxon>
    </lineage>
</organism>
<dbReference type="RefSeq" id="WP_066256990.1">
    <property type="nucleotide sequence ID" value="NZ_VSKL01000001.1"/>
</dbReference>
<dbReference type="EMBL" id="VSKL01000001">
    <property type="protein sequence ID" value="TYB74568.1"/>
    <property type="molecule type" value="Genomic_DNA"/>
</dbReference>
<proteinExistence type="predicted"/>
<name>A0A5D0R1J6_9FLAO</name>
<protein>
    <submittedName>
        <fullName evidence="1">Uncharacterized protein</fullName>
    </submittedName>
</protein>